<evidence type="ECO:0000313" key="2">
    <source>
        <dbReference type="EMBL" id="KIL50984.1"/>
    </source>
</evidence>
<dbReference type="Proteomes" id="UP000031972">
    <property type="component" value="Unassembled WGS sequence"/>
</dbReference>
<keyword evidence="3" id="KW-1185">Reference proteome</keyword>
<dbReference type="PATRIC" id="fig|220754.4.peg.885"/>
<keyword evidence="1" id="KW-1133">Transmembrane helix</keyword>
<feature type="transmembrane region" description="Helical" evidence="1">
    <location>
        <begin position="263"/>
        <end position="282"/>
    </location>
</feature>
<feature type="transmembrane region" description="Helical" evidence="1">
    <location>
        <begin position="184"/>
        <end position="208"/>
    </location>
</feature>
<keyword evidence="1" id="KW-0812">Transmembrane</keyword>
<feature type="transmembrane region" description="Helical" evidence="1">
    <location>
        <begin position="302"/>
        <end position="323"/>
    </location>
</feature>
<organism evidence="2 3">
    <name type="scientific">Jeotgalibacillus campisalis</name>
    <dbReference type="NCBI Taxonomy" id="220754"/>
    <lineage>
        <taxon>Bacteria</taxon>
        <taxon>Bacillati</taxon>
        <taxon>Bacillota</taxon>
        <taxon>Bacilli</taxon>
        <taxon>Bacillales</taxon>
        <taxon>Caryophanaceae</taxon>
        <taxon>Jeotgalibacillus</taxon>
    </lineage>
</organism>
<dbReference type="EMBL" id="JXRR01000008">
    <property type="protein sequence ID" value="KIL50984.1"/>
    <property type="molecule type" value="Genomic_DNA"/>
</dbReference>
<feature type="transmembrane region" description="Helical" evidence="1">
    <location>
        <begin position="121"/>
        <end position="143"/>
    </location>
</feature>
<feature type="transmembrane region" description="Helical" evidence="1">
    <location>
        <begin position="228"/>
        <end position="251"/>
    </location>
</feature>
<protein>
    <submittedName>
        <fullName evidence="2">Uncharacterized protein</fullName>
    </submittedName>
</protein>
<keyword evidence="1" id="KW-0472">Membrane</keyword>
<feature type="transmembrane region" description="Helical" evidence="1">
    <location>
        <begin position="83"/>
        <end position="101"/>
    </location>
</feature>
<evidence type="ECO:0000313" key="3">
    <source>
        <dbReference type="Proteomes" id="UP000031972"/>
    </source>
</evidence>
<sequence>MKLIDLYVYEVTRRLPLKIREDIALELHSSIQDMLSEDSTEEEIKEQLTKLGDPAKLAHNFTGRPTFLIGPAFYEHYLSILKLSLIMTLAVVLVTQIIFSLTSISGEIDPGSLLLQTLFNVVGQSFMVGAQLFFWMTIVFAFIEKSGVIPDSSPQSGARSRWSPDDLTHVHTLPKKKRITKSKVIWNLIWTAVLAGLYFNASHLIAVFERVGIGFKSSIPVFNEEVLLYFWPFVILLIAIEAALAVYKWVLGQWTQHLALLNMARNGIFLAFFAAVASRPALFNPAFISYMQEQLGQSHAELIIGLQWLCLTSILTVILYTVINSYEGIKKARLNVTRLLTP</sequence>
<evidence type="ECO:0000256" key="1">
    <source>
        <dbReference type="SAM" id="Phobius"/>
    </source>
</evidence>
<dbReference type="AlphaFoldDB" id="A0A0C2SAL1"/>
<gene>
    <name evidence="2" type="ORF">KR50_08650</name>
</gene>
<accession>A0A0C2SAL1</accession>
<proteinExistence type="predicted"/>
<dbReference type="RefSeq" id="WP_041055259.1">
    <property type="nucleotide sequence ID" value="NZ_JXRR01000008.1"/>
</dbReference>
<name>A0A0C2SAL1_9BACL</name>
<comment type="caution">
    <text evidence="2">The sequence shown here is derived from an EMBL/GenBank/DDBJ whole genome shotgun (WGS) entry which is preliminary data.</text>
</comment>
<reference evidence="2 3" key="1">
    <citation type="submission" date="2015-01" db="EMBL/GenBank/DDBJ databases">
        <title>Jeotgalibacillus campisalis genome sequencing.</title>
        <authorList>
            <person name="Goh K.M."/>
            <person name="Chan K.-G."/>
            <person name="Yaakop A.S."/>
            <person name="Ee R."/>
            <person name="Gan H.M."/>
            <person name="Chan C.S."/>
        </authorList>
    </citation>
    <scope>NUCLEOTIDE SEQUENCE [LARGE SCALE GENOMIC DNA]</scope>
    <source>
        <strain evidence="2 3">SF-57</strain>
    </source>
</reference>
<dbReference type="OrthoDB" id="116789at2"/>